<reference evidence="2" key="2">
    <citation type="submission" date="2021-02" db="EMBL/GenBank/DDBJ databases">
        <authorList>
            <person name="Kimball J.A."/>
            <person name="Haas M.W."/>
            <person name="Macchietto M."/>
            <person name="Kono T."/>
            <person name="Duquette J."/>
            <person name="Shao M."/>
        </authorList>
    </citation>
    <scope>NUCLEOTIDE SEQUENCE</scope>
    <source>
        <tissue evidence="2">Fresh leaf tissue</tissue>
    </source>
</reference>
<reference evidence="2" key="1">
    <citation type="journal article" date="2021" name="bioRxiv">
        <title>Whole Genome Assembly and Annotation of Northern Wild Rice, Zizania palustris L., Supports a Whole Genome Duplication in the Zizania Genus.</title>
        <authorList>
            <person name="Haas M."/>
            <person name="Kono T."/>
            <person name="Macchietto M."/>
            <person name="Millas R."/>
            <person name="McGilp L."/>
            <person name="Shao M."/>
            <person name="Duquette J."/>
            <person name="Hirsch C.N."/>
            <person name="Kimball J."/>
        </authorList>
    </citation>
    <scope>NUCLEOTIDE SEQUENCE</scope>
    <source>
        <tissue evidence="2">Fresh leaf tissue</tissue>
    </source>
</reference>
<keyword evidence="3" id="KW-1185">Reference proteome</keyword>
<dbReference type="Proteomes" id="UP000729402">
    <property type="component" value="Unassembled WGS sequence"/>
</dbReference>
<gene>
    <name evidence="2" type="ORF">GUJ93_ZPchr0012g20262</name>
</gene>
<comment type="caution">
    <text evidence="2">The sequence shown here is derived from an EMBL/GenBank/DDBJ whole genome shotgun (WGS) entry which is preliminary data.</text>
</comment>
<dbReference type="AlphaFoldDB" id="A0A8J6BVG6"/>
<accession>A0A8J6BVG6</accession>
<dbReference type="EMBL" id="JAAALK010000080">
    <property type="protein sequence ID" value="KAG8094646.1"/>
    <property type="molecule type" value="Genomic_DNA"/>
</dbReference>
<proteinExistence type="predicted"/>
<evidence type="ECO:0000256" key="1">
    <source>
        <dbReference type="SAM" id="MobiDB-lite"/>
    </source>
</evidence>
<evidence type="ECO:0000313" key="3">
    <source>
        <dbReference type="Proteomes" id="UP000729402"/>
    </source>
</evidence>
<sequence>MLSVEKLEAQASRCDQQQQQATEPANWRDDDGPVAERSRRVLNWCRAGRALALKIEQYNPAHESDYQKLEYMKKNCVQLAATANSACIAGDAFELSSTSPAAIRGRLVS</sequence>
<protein>
    <submittedName>
        <fullName evidence="2">Uncharacterized protein</fullName>
    </submittedName>
</protein>
<name>A0A8J6BVG6_ZIZPA</name>
<feature type="region of interest" description="Disordered" evidence="1">
    <location>
        <begin position="1"/>
        <end position="34"/>
    </location>
</feature>
<evidence type="ECO:0000313" key="2">
    <source>
        <dbReference type="EMBL" id="KAG8094646.1"/>
    </source>
</evidence>
<organism evidence="2 3">
    <name type="scientific">Zizania palustris</name>
    <name type="common">Northern wild rice</name>
    <dbReference type="NCBI Taxonomy" id="103762"/>
    <lineage>
        <taxon>Eukaryota</taxon>
        <taxon>Viridiplantae</taxon>
        <taxon>Streptophyta</taxon>
        <taxon>Embryophyta</taxon>
        <taxon>Tracheophyta</taxon>
        <taxon>Spermatophyta</taxon>
        <taxon>Magnoliopsida</taxon>
        <taxon>Liliopsida</taxon>
        <taxon>Poales</taxon>
        <taxon>Poaceae</taxon>
        <taxon>BOP clade</taxon>
        <taxon>Oryzoideae</taxon>
        <taxon>Oryzeae</taxon>
        <taxon>Zizaniinae</taxon>
        <taxon>Zizania</taxon>
    </lineage>
</organism>